<comment type="caution">
    <text evidence="1">The sequence shown here is derived from an EMBL/GenBank/DDBJ whole genome shotgun (WGS) entry which is preliminary data.</text>
</comment>
<evidence type="ECO:0000313" key="1">
    <source>
        <dbReference type="EMBL" id="EFB90424.1"/>
    </source>
</evidence>
<keyword evidence="2" id="KW-1185">Reference proteome</keyword>
<dbReference type="SUPFAM" id="SSF51735">
    <property type="entry name" value="NAD(P)-binding Rossmann-fold domains"/>
    <property type="match status" value="1"/>
</dbReference>
<dbReference type="InterPro" id="IPR023401">
    <property type="entry name" value="ODC_N"/>
</dbReference>
<dbReference type="GeneID" id="90987275"/>
<dbReference type="Proteomes" id="UP000006462">
    <property type="component" value="Unassembled WGS sequence"/>
</dbReference>
<gene>
    <name evidence="1" type="ORF">HMPREF7215_1936</name>
</gene>
<name>A0ABP2HWC7_9BACT</name>
<dbReference type="PIRSF" id="PIRSF001439">
    <property type="entry name" value="CryM"/>
    <property type="match status" value="1"/>
</dbReference>
<sequence length="335" mass="36883">MKTLLLSQKEAMSLITMKDVVEIVEKNFRGMGEGNVINPTKVNLDLGETSPYPPYAGYMNAMPAYIGWENVAGIKWAGGALGKRKALGLPYISSMMFLVDPVTLQFKSVMDSAMITNYRTGAQSAVAMKYLTKKRNITFGLYGAGMQARTQVMAFAEIFTLNKIKVYDVYTPAAEKFKKDVAQYVKNGNIEICSVPRDVVEDCDAIVAVTQAQKPIVEDSWIRPKQVFFPMGSWQECTDEFILNADKIVVDHIGQCLHRGALKHVVSEGKFSEKDIYCTIGELVAGKKKLAYVEDRPAERTICIPIGTGAQDVAVGGVIYQRAIAKGIGGSFQFV</sequence>
<reference evidence="1 2" key="1">
    <citation type="submission" date="2009-12" db="EMBL/GenBank/DDBJ databases">
        <authorList>
            <person name="Shrivastava S."/>
            <person name="Madupu R."/>
            <person name="Durkin A.S."/>
            <person name="Torralba M."/>
            <person name="Methe B."/>
            <person name="Sutton G.G."/>
            <person name="Strausberg R.L."/>
            <person name="Nelson K.E."/>
        </authorList>
    </citation>
    <scope>NUCLEOTIDE SEQUENCE [LARGE SCALE GENOMIC DNA]</scope>
    <source>
        <strain evidence="1 2">W5455</strain>
    </source>
</reference>
<dbReference type="PANTHER" id="PTHR13812">
    <property type="entry name" value="KETIMINE REDUCTASE MU-CRYSTALLIN"/>
    <property type="match status" value="1"/>
</dbReference>
<dbReference type="Gene3D" id="3.40.50.720">
    <property type="entry name" value="NAD(P)-binding Rossmann-like Domain"/>
    <property type="match status" value="1"/>
</dbReference>
<organism evidence="1 2">
    <name type="scientific">Pyramidobacter piscolens W5455</name>
    <dbReference type="NCBI Taxonomy" id="352165"/>
    <lineage>
        <taxon>Bacteria</taxon>
        <taxon>Thermotogati</taxon>
        <taxon>Synergistota</taxon>
        <taxon>Synergistia</taxon>
        <taxon>Synergistales</taxon>
        <taxon>Dethiosulfovibrionaceae</taxon>
        <taxon>Pyramidobacter</taxon>
    </lineage>
</organism>
<accession>A0ABP2HWC7</accession>
<dbReference type="RefSeq" id="WP_009165129.1">
    <property type="nucleotide sequence ID" value="NZ_ADFP01000082.1"/>
</dbReference>
<dbReference type="InterPro" id="IPR036291">
    <property type="entry name" value="NAD(P)-bd_dom_sf"/>
</dbReference>
<dbReference type="Pfam" id="PF02423">
    <property type="entry name" value="OCD_Mu_crystall"/>
    <property type="match status" value="1"/>
</dbReference>
<protein>
    <submittedName>
        <fullName evidence="1">Ectoine utilization protein EutC</fullName>
    </submittedName>
</protein>
<proteinExistence type="predicted"/>
<dbReference type="InterPro" id="IPR003462">
    <property type="entry name" value="ODC_Mu_crystall"/>
</dbReference>
<dbReference type="PANTHER" id="PTHR13812:SF19">
    <property type="entry name" value="KETIMINE REDUCTASE MU-CRYSTALLIN"/>
    <property type="match status" value="1"/>
</dbReference>
<dbReference type="EMBL" id="ADFP01000082">
    <property type="protein sequence ID" value="EFB90424.1"/>
    <property type="molecule type" value="Genomic_DNA"/>
</dbReference>
<dbReference type="Gene3D" id="3.30.1780.10">
    <property type="entry name" value="ornithine cyclodeaminase, domain 1"/>
    <property type="match status" value="1"/>
</dbReference>
<evidence type="ECO:0000313" key="2">
    <source>
        <dbReference type="Proteomes" id="UP000006462"/>
    </source>
</evidence>